<dbReference type="AlphaFoldDB" id="A0A1S6GKL1"/>
<name>A0A1S6GKL1_9MYCO</name>
<protein>
    <submittedName>
        <fullName evidence="2">Uncharacterized protein</fullName>
    </submittedName>
</protein>
<evidence type="ECO:0000313" key="2">
    <source>
        <dbReference type="EMBL" id="AQS22401.1"/>
    </source>
</evidence>
<dbReference type="EMBL" id="KY349138">
    <property type="protein sequence ID" value="AQS22401.1"/>
    <property type="molecule type" value="Genomic_DNA"/>
</dbReference>
<geneLocation type="plasmid" evidence="2">
    <name>pCBMA213_2</name>
</geneLocation>
<organism evidence="2">
    <name type="scientific">Mycolicibacterium sp. CBMA 213</name>
    <dbReference type="NCBI Taxonomy" id="1968788"/>
    <lineage>
        <taxon>Bacteria</taxon>
        <taxon>Bacillati</taxon>
        <taxon>Actinomycetota</taxon>
        <taxon>Actinomycetes</taxon>
        <taxon>Mycobacteriales</taxon>
        <taxon>Mycobacteriaceae</taxon>
        <taxon>Mycolicibacterium</taxon>
    </lineage>
</organism>
<accession>A0A1S6GKL1</accession>
<sequence>MIARDRSAQNDKTNAINAIPTPPATPAQYAAVRTPAPALRIKPSVTPNTASGGNADMIAAGKRSPSGAVSSA</sequence>
<keyword evidence="2" id="KW-0614">Plasmid</keyword>
<reference evidence="2" key="1">
    <citation type="submission" date="2016-12" db="EMBL/GenBank/DDBJ databases">
        <title>Complete plasmid sequence carrying type IV-like and type VII secretion systems from an atypical mycobacteria strain.</title>
        <authorList>
            <person name="Morgado S."/>
            <person name="Marin M."/>
            <person name="Fonseca E."/>
            <person name="Freitas F."/>
            <person name="Vicente A.C."/>
        </authorList>
    </citation>
    <scope>NUCLEOTIDE SEQUENCE</scope>
    <source>
        <strain evidence="2">CBMA 213</strain>
        <plasmid evidence="2">pCBMA213_2</plasmid>
    </source>
</reference>
<proteinExistence type="predicted"/>
<gene>
    <name evidence="2" type="ORF">pCBMA213_2_00037</name>
</gene>
<feature type="region of interest" description="Disordered" evidence="1">
    <location>
        <begin position="1"/>
        <end position="72"/>
    </location>
</feature>
<evidence type="ECO:0000256" key="1">
    <source>
        <dbReference type="SAM" id="MobiDB-lite"/>
    </source>
</evidence>